<comment type="caution">
    <text evidence="1">The sequence shown here is derived from an EMBL/GenBank/DDBJ whole genome shotgun (WGS) entry which is preliminary data.</text>
</comment>
<evidence type="ECO:0000313" key="1">
    <source>
        <dbReference type="EMBL" id="MER6612104.1"/>
    </source>
</evidence>
<gene>
    <name evidence="1" type="ORF">ABT276_01535</name>
</gene>
<accession>A0ABV1UMS0</accession>
<evidence type="ECO:0000313" key="2">
    <source>
        <dbReference type="Proteomes" id="UP001445472"/>
    </source>
</evidence>
<reference evidence="1 2" key="1">
    <citation type="submission" date="2024-06" db="EMBL/GenBank/DDBJ databases">
        <title>The Natural Products Discovery Center: Release of the First 8490 Sequenced Strains for Exploring Actinobacteria Biosynthetic Diversity.</title>
        <authorList>
            <person name="Kalkreuter E."/>
            <person name="Kautsar S.A."/>
            <person name="Yang D."/>
            <person name="Bader C.D."/>
            <person name="Teijaro C.N."/>
            <person name="Fluegel L."/>
            <person name="Davis C.M."/>
            <person name="Simpson J.R."/>
            <person name="Lauterbach L."/>
            <person name="Steele A.D."/>
            <person name="Gui C."/>
            <person name="Meng S."/>
            <person name="Li G."/>
            <person name="Viehrig K."/>
            <person name="Ye F."/>
            <person name="Su P."/>
            <person name="Kiefer A.F."/>
            <person name="Nichols A."/>
            <person name="Cepeda A.J."/>
            <person name="Yan W."/>
            <person name="Fan B."/>
            <person name="Jiang Y."/>
            <person name="Adhikari A."/>
            <person name="Zheng C.-J."/>
            <person name="Schuster L."/>
            <person name="Cowan T.M."/>
            <person name="Smanski M.J."/>
            <person name="Chevrette M.G."/>
            <person name="De Carvalho L.P.S."/>
            <person name="Shen B."/>
        </authorList>
    </citation>
    <scope>NUCLEOTIDE SEQUENCE [LARGE SCALE GENOMIC DNA]</scope>
    <source>
        <strain evidence="1 2">NPDC000837</strain>
    </source>
</reference>
<organism evidence="1 2">
    <name type="scientific">Streptomyces xantholiticus</name>
    <dbReference type="NCBI Taxonomy" id="68285"/>
    <lineage>
        <taxon>Bacteria</taxon>
        <taxon>Bacillati</taxon>
        <taxon>Actinomycetota</taxon>
        <taxon>Actinomycetes</taxon>
        <taxon>Kitasatosporales</taxon>
        <taxon>Streptomycetaceae</taxon>
        <taxon>Streptomyces</taxon>
    </lineage>
</organism>
<keyword evidence="2" id="KW-1185">Reference proteome</keyword>
<proteinExistence type="predicted"/>
<dbReference type="Proteomes" id="UP001445472">
    <property type="component" value="Unassembled WGS sequence"/>
</dbReference>
<protein>
    <submittedName>
        <fullName evidence="1">Uncharacterized protein</fullName>
    </submittedName>
</protein>
<sequence>MSSLSMAAPAVADVRDALARLTLEQCRSLAAAALGATAPAAARGTVHRMGEAFRAAADDGKGY</sequence>
<name>A0ABV1UMS0_9ACTN</name>
<dbReference type="RefSeq" id="WP_351974579.1">
    <property type="nucleotide sequence ID" value="NZ_JBEPBX010000001.1"/>
</dbReference>
<dbReference type="EMBL" id="JBEPBX010000001">
    <property type="protein sequence ID" value="MER6612104.1"/>
    <property type="molecule type" value="Genomic_DNA"/>
</dbReference>